<protein>
    <submittedName>
        <fullName evidence="1">Uncharacterized protein</fullName>
    </submittedName>
</protein>
<comment type="caution">
    <text evidence="1">The sequence shown here is derived from an EMBL/GenBank/DDBJ whole genome shotgun (WGS) entry which is preliminary data.</text>
</comment>
<evidence type="ECO:0000313" key="1">
    <source>
        <dbReference type="EMBL" id="GAA0158704.1"/>
    </source>
</evidence>
<organism evidence="1 2">
    <name type="scientific">Lithospermum erythrorhizon</name>
    <name type="common">Purple gromwell</name>
    <name type="synonym">Lithospermum officinale var. erythrorhizon</name>
    <dbReference type="NCBI Taxonomy" id="34254"/>
    <lineage>
        <taxon>Eukaryota</taxon>
        <taxon>Viridiplantae</taxon>
        <taxon>Streptophyta</taxon>
        <taxon>Embryophyta</taxon>
        <taxon>Tracheophyta</taxon>
        <taxon>Spermatophyta</taxon>
        <taxon>Magnoliopsida</taxon>
        <taxon>eudicotyledons</taxon>
        <taxon>Gunneridae</taxon>
        <taxon>Pentapetalae</taxon>
        <taxon>asterids</taxon>
        <taxon>lamiids</taxon>
        <taxon>Boraginales</taxon>
        <taxon>Boraginaceae</taxon>
        <taxon>Boraginoideae</taxon>
        <taxon>Lithospermeae</taxon>
        <taxon>Lithospermum</taxon>
    </lineage>
</organism>
<proteinExistence type="predicted"/>
<gene>
    <name evidence="1" type="ORF">LIER_38713</name>
</gene>
<dbReference type="EMBL" id="BAABME010019897">
    <property type="protein sequence ID" value="GAA0158704.1"/>
    <property type="molecule type" value="Genomic_DNA"/>
</dbReference>
<accession>A0AAV3Q3Q0</accession>
<evidence type="ECO:0000313" key="2">
    <source>
        <dbReference type="Proteomes" id="UP001454036"/>
    </source>
</evidence>
<dbReference type="Proteomes" id="UP001454036">
    <property type="component" value="Unassembled WGS sequence"/>
</dbReference>
<name>A0AAV3Q3Q0_LITER</name>
<sequence length="253" mass="27940">MGRVQVAYGVDDSGLAGLGKGSDKEGLVLSPIEEEGVPAFVQKSSYASMVTTLVGVFVGRIIVASNPAFGSVRVLVSMEQHLLVDLQLVIHLRQDKISGPKPFKYHSFWQGHPSYESVVDRGWLSRERGGTPLELLLARNMHQISMLMGEDGQVCTDAQVVEAKIIKFYVDLFTSKCPLSEVQRQIIWSVIAEGDVPSSVNATTLSLIPKVEYNSSVKEDMPISCCNNIYKTITKILMNRMSRLMHRLVSPSQ</sequence>
<reference evidence="1 2" key="1">
    <citation type="submission" date="2024-01" db="EMBL/GenBank/DDBJ databases">
        <title>The complete chloroplast genome sequence of Lithospermum erythrorhizon: insights into the phylogenetic relationship among Boraginaceae species and the maternal lineages of purple gromwells.</title>
        <authorList>
            <person name="Okada T."/>
            <person name="Watanabe K."/>
        </authorList>
    </citation>
    <scope>NUCLEOTIDE SEQUENCE [LARGE SCALE GENOMIC DNA]</scope>
</reference>
<dbReference type="AlphaFoldDB" id="A0AAV3Q3Q0"/>
<keyword evidence="2" id="KW-1185">Reference proteome</keyword>